<dbReference type="PANTHER" id="PTHR43648:SF1">
    <property type="entry name" value="ELECTRON TRANSFER FLAVOPROTEIN BETA SUBUNIT LYSINE METHYLTRANSFERASE"/>
    <property type="match status" value="1"/>
</dbReference>
<dbReference type="EC" id="2.1.1.-" evidence="6"/>
<feature type="binding site" evidence="6">
    <location>
        <position position="134"/>
    </location>
    <ligand>
        <name>S-adenosyl-L-methionine</name>
        <dbReference type="ChEBI" id="CHEBI:59789"/>
    </ligand>
</feature>
<evidence type="ECO:0000313" key="7">
    <source>
        <dbReference type="EMBL" id="GGR36277.1"/>
    </source>
</evidence>
<evidence type="ECO:0000256" key="1">
    <source>
        <dbReference type="ARBA" id="ARBA00009741"/>
    </source>
</evidence>
<dbReference type="HAMAP" id="MF_00735">
    <property type="entry name" value="Methyltr_PrmA"/>
    <property type="match status" value="1"/>
</dbReference>
<dbReference type="SUPFAM" id="SSF53335">
    <property type="entry name" value="S-adenosyl-L-methionine-dependent methyltransferases"/>
    <property type="match status" value="1"/>
</dbReference>
<dbReference type="NCBIfam" id="NF001790">
    <property type="entry name" value="PRK00517.3-3"/>
    <property type="match status" value="1"/>
</dbReference>
<organism evidence="7 8">
    <name type="scientific">Deinococcus ruber</name>
    <dbReference type="NCBI Taxonomy" id="1848197"/>
    <lineage>
        <taxon>Bacteria</taxon>
        <taxon>Thermotogati</taxon>
        <taxon>Deinococcota</taxon>
        <taxon>Deinococci</taxon>
        <taxon>Deinococcales</taxon>
        <taxon>Deinococcaceae</taxon>
        <taxon>Deinococcus</taxon>
    </lineage>
</organism>
<dbReference type="EMBL" id="BMQL01000072">
    <property type="protein sequence ID" value="GGR36277.1"/>
    <property type="molecule type" value="Genomic_DNA"/>
</dbReference>
<name>A0A918KVZ9_9DEIO</name>
<evidence type="ECO:0000313" key="8">
    <source>
        <dbReference type="Proteomes" id="UP000603865"/>
    </source>
</evidence>
<accession>A0A918KVZ9</accession>
<feature type="binding site" evidence="6">
    <location>
        <position position="113"/>
    </location>
    <ligand>
        <name>S-adenosyl-L-methionine</name>
        <dbReference type="ChEBI" id="CHEBI:59789"/>
    </ligand>
</feature>
<dbReference type="RefSeq" id="WP_189093500.1">
    <property type="nucleotide sequence ID" value="NZ_BMQL01000072.1"/>
</dbReference>
<dbReference type="GO" id="GO:0032259">
    <property type="term" value="P:methylation"/>
    <property type="evidence" value="ECO:0007669"/>
    <property type="project" value="UniProtKB-KW"/>
</dbReference>
<evidence type="ECO:0000256" key="6">
    <source>
        <dbReference type="HAMAP-Rule" id="MF_00735"/>
    </source>
</evidence>
<comment type="subcellular location">
    <subcellularLocation>
        <location evidence="6">Cytoplasm</location>
    </subcellularLocation>
</comment>
<evidence type="ECO:0000256" key="3">
    <source>
        <dbReference type="ARBA" id="ARBA00022603"/>
    </source>
</evidence>
<dbReference type="InterPro" id="IPR029063">
    <property type="entry name" value="SAM-dependent_MTases_sf"/>
</dbReference>
<sequence>MLVYRLPGTLDDEELTALLWEAGATGLEERGGLLRAYFEEEQPLSEQPGLAGGEWLQEEDRDWQAEWKQSLQPVQAGRVTVVPGWLLHEVPPGQVPLIIEPGMAFGTGHHATTRMAIEALSALKLDGQTVLDVGTGSGVLAMAASLLGASEALGLDIDPLTIPVAFENAEANGFQKDASGLHHTVTGRRLNFMEGTLDGEEIEDSERYGVLVANLYAELHDLLAPDYRASLKAGGPLILTGILEPRLPLVRAALEREGFLDVQERLDGEWVLVTARNGEE</sequence>
<dbReference type="GO" id="GO:0005737">
    <property type="term" value="C:cytoplasm"/>
    <property type="evidence" value="ECO:0007669"/>
    <property type="project" value="UniProtKB-SubCell"/>
</dbReference>
<evidence type="ECO:0000256" key="2">
    <source>
        <dbReference type="ARBA" id="ARBA00022490"/>
    </source>
</evidence>
<dbReference type="Gene3D" id="3.30.70.1170">
    <property type="entry name" value="Sun protein, domain 3"/>
    <property type="match status" value="1"/>
</dbReference>
<dbReference type="Pfam" id="PF06325">
    <property type="entry name" value="PrmA"/>
    <property type="match status" value="1"/>
</dbReference>
<feature type="binding site" evidence="6">
    <location>
        <position position="214"/>
    </location>
    <ligand>
        <name>S-adenosyl-L-methionine</name>
        <dbReference type="ChEBI" id="CHEBI:59789"/>
    </ligand>
</feature>
<dbReference type="AlphaFoldDB" id="A0A918KVZ9"/>
<dbReference type="CDD" id="cd02440">
    <property type="entry name" value="AdoMet_MTases"/>
    <property type="match status" value="1"/>
</dbReference>
<evidence type="ECO:0000256" key="4">
    <source>
        <dbReference type="ARBA" id="ARBA00022679"/>
    </source>
</evidence>
<keyword evidence="4 6" id="KW-0808">Transferase</keyword>
<dbReference type="InterPro" id="IPR050078">
    <property type="entry name" value="Ribosomal_L11_MeTrfase_PrmA"/>
</dbReference>
<protein>
    <recommendedName>
        <fullName evidence="6">Ribosomal protein L11 methyltransferase</fullName>
        <shortName evidence="6">L11 Mtase</shortName>
        <ecNumber evidence="6">2.1.1.-</ecNumber>
    </recommendedName>
</protein>
<dbReference type="Gene3D" id="3.40.50.150">
    <property type="entry name" value="Vaccinia Virus protein VP39"/>
    <property type="match status" value="1"/>
</dbReference>
<reference evidence="7" key="2">
    <citation type="submission" date="2020-09" db="EMBL/GenBank/DDBJ databases">
        <authorList>
            <person name="Sun Q."/>
            <person name="Ohkuma M."/>
        </authorList>
    </citation>
    <scope>NUCLEOTIDE SEQUENCE</scope>
    <source>
        <strain evidence="7">JCM 31311</strain>
    </source>
</reference>
<dbReference type="InterPro" id="IPR004498">
    <property type="entry name" value="Ribosomal_PrmA_MeTrfase"/>
</dbReference>
<keyword evidence="7" id="KW-0689">Ribosomal protein</keyword>
<dbReference type="GO" id="GO:0008276">
    <property type="term" value="F:protein methyltransferase activity"/>
    <property type="evidence" value="ECO:0007669"/>
    <property type="project" value="UniProtKB-UniRule"/>
</dbReference>
<comment type="function">
    <text evidence="6">Methylates ribosomal protein L11.</text>
</comment>
<keyword evidence="7" id="KW-0687">Ribonucleoprotein</keyword>
<keyword evidence="5 6" id="KW-0949">S-adenosyl-L-methionine</keyword>
<comment type="similarity">
    <text evidence="1 6">Belongs to the methyltransferase superfamily. PrmA family.</text>
</comment>
<evidence type="ECO:0000256" key="5">
    <source>
        <dbReference type="ARBA" id="ARBA00022691"/>
    </source>
</evidence>
<comment type="caution">
    <text evidence="7">The sequence shown here is derived from an EMBL/GenBank/DDBJ whole genome shotgun (WGS) entry which is preliminary data.</text>
</comment>
<keyword evidence="8" id="KW-1185">Reference proteome</keyword>
<dbReference type="PANTHER" id="PTHR43648">
    <property type="entry name" value="ELECTRON TRANSFER FLAVOPROTEIN BETA SUBUNIT LYSINE METHYLTRANSFERASE"/>
    <property type="match status" value="1"/>
</dbReference>
<keyword evidence="2 6" id="KW-0963">Cytoplasm</keyword>
<dbReference type="Gene3D" id="1.20.5.1350">
    <property type="match status" value="1"/>
</dbReference>
<gene>
    <name evidence="6 7" type="primary">prmA</name>
    <name evidence="7" type="ORF">GCM10008957_52520</name>
</gene>
<dbReference type="GO" id="GO:0005840">
    <property type="term" value="C:ribosome"/>
    <property type="evidence" value="ECO:0007669"/>
    <property type="project" value="UniProtKB-KW"/>
</dbReference>
<proteinExistence type="inferred from homology"/>
<comment type="catalytic activity">
    <reaction evidence="6">
        <text>L-lysyl-[protein] + 3 S-adenosyl-L-methionine = N(6),N(6),N(6)-trimethyl-L-lysyl-[protein] + 3 S-adenosyl-L-homocysteine + 3 H(+)</text>
        <dbReference type="Rhea" id="RHEA:54192"/>
        <dbReference type="Rhea" id="RHEA-COMP:9752"/>
        <dbReference type="Rhea" id="RHEA-COMP:13826"/>
        <dbReference type="ChEBI" id="CHEBI:15378"/>
        <dbReference type="ChEBI" id="CHEBI:29969"/>
        <dbReference type="ChEBI" id="CHEBI:57856"/>
        <dbReference type="ChEBI" id="CHEBI:59789"/>
        <dbReference type="ChEBI" id="CHEBI:61961"/>
    </reaction>
</comment>
<dbReference type="Proteomes" id="UP000603865">
    <property type="component" value="Unassembled WGS sequence"/>
</dbReference>
<reference evidence="7" key="1">
    <citation type="journal article" date="2014" name="Int. J. Syst. Evol. Microbiol.">
        <title>Complete genome sequence of Corynebacterium casei LMG S-19264T (=DSM 44701T), isolated from a smear-ripened cheese.</title>
        <authorList>
            <consortium name="US DOE Joint Genome Institute (JGI-PGF)"/>
            <person name="Walter F."/>
            <person name="Albersmeier A."/>
            <person name="Kalinowski J."/>
            <person name="Ruckert C."/>
        </authorList>
    </citation>
    <scope>NUCLEOTIDE SEQUENCE</scope>
    <source>
        <strain evidence="7">JCM 31311</strain>
    </source>
</reference>
<keyword evidence="3 6" id="KW-0489">Methyltransferase</keyword>
<feature type="binding site" evidence="6">
    <location>
        <position position="156"/>
    </location>
    <ligand>
        <name>S-adenosyl-L-methionine</name>
        <dbReference type="ChEBI" id="CHEBI:59789"/>
    </ligand>
</feature>